<proteinExistence type="predicted"/>
<dbReference type="GO" id="GO:0005524">
    <property type="term" value="F:ATP binding"/>
    <property type="evidence" value="ECO:0007669"/>
    <property type="project" value="InterPro"/>
</dbReference>
<evidence type="ECO:0008006" key="6">
    <source>
        <dbReference type="Google" id="ProtNLM"/>
    </source>
</evidence>
<feature type="non-terminal residue" evidence="5">
    <location>
        <position position="128"/>
    </location>
</feature>
<gene>
    <name evidence="5" type="ORF">METZ01_LOCUS339351</name>
</gene>
<name>A0A382QNH0_9ZZZZ</name>
<protein>
    <recommendedName>
        <fullName evidence="6">Phosphoenolpyruvate synthase regulatory protein</fullName>
    </recommendedName>
</protein>
<evidence type="ECO:0000313" key="5">
    <source>
        <dbReference type="EMBL" id="SVC86497.1"/>
    </source>
</evidence>
<sequence length="128" mass="14884">MNKIYEVYLISDSTGETLDRIFLALQAQFSNFKYKSHLCSFTRTENQIIKILQVCKKNKDSIILYTIVDTRLAQFLRTKSKAENIPCFGVLGELILQFSKLLHRKASRISSGQHKMDADYYKRIEAIQ</sequence>
<organism evidence="5">
    <name type="scientific">marine metagenome</name>
    <dbReference type="NCBI Taxonomy" id="408172"/>
    <lineage>
        <taxon>unclassified sequences</taxon>
        <taxon>metagenomes</taxon>
        <taxon>ecological metagenomes</taxon>
    </lineage>
</organism>
<keyword evidence="2" id="KW-0808">Transferase</keyword>
<dbReference type="Pfam" id="PF03618">
    <property type="entry name" value="Kinase-PPPase"/>
    <property type="match status" value="1"/>
</dbReference>
<evidence type="ECO:0000256" key="3">
    <source>
        <dbReference type="ARBA" id="ARBA00022741"/>
    </source>
</evidence>
<evidence type="ECO:0000256" key="2">
    <source>
        <dbReference type="ARBA" id="ARBA00022679"/>
    </source>
</evidence>
<dbReference type="EMBL" id="UINC01115453">
    <property type="protein sequence ID" value="SVC86497.1"/>
    <property type="molecule type" value="Genomic_DNA"/>
</dbReference>
<evidence type="ECO:0000256" key="1">
    <source>
        <dbReference type="ARBA" id="ARBA00022527"/>
    </source>
</evidence>
<accession>A0A382QNH0</accession>
<dbReference type="PANTHER" id="PTHR31756">
    <property type="entry name" value="PYRUVATE, PHOSPHATE DIKINASE REGULATORY PROTEIN 1, CHLOROPLASTIC"/>
    <property type="match status" value="1"/>
</dbReference>
<dbReference type="InterPro" id="IPR005177">
    <property type="entry name" value="Kinase-pyrophosphorylase"/>
</dbReference>
<dbReference type="GO" id="GO:0004674">
    <property type="term" value="F:protein serine/threonine kinase activity"/>
    <property type="evidence" value="ECO:0007669"/>
    <property type="project" value="UniProtKB-KW"/>
</dbReference>
<reference evidence="5" key="1">
    <citation type="submission" date="2018-05" db="EMBL/GenBank/DDBJ databases">
        <authorList>
            <person name="Lanie J.A."/>
            <person name="Ng W.-L."/>
            <person name="Kazmierczak K.M."/>
            <person name="Andrzejewski T.M."/>
            <person name="Davidsen T.M."/>
            <person name="Wayne K.J."/>
            <person name="Tettelin H."/>
            <person name="Glass J.I."/>
            <person name="Rusch D."/>
            <person name="Podicherti R."/>
            <person name="Tsui H.-C.T."/>
            <person name="Winkler M.E."/>
        </authorList>
    </citation>
    <scope>NUCLEOTIDE SEQUENCE</scope>
</reference>
<dbReference type="PANTHER" id="PTHR31756:SF3">
    <property type="entry name" value="PYRUVATE, PHOSPHATE DIKINASE REGULATORY PROTEIN 1, CHLOROPLASTIC"/>
    <property type="match status" value="1"/>
</dbReference>
<keyword evidence="4" id="KW-0418">Kinase</keyword>
<evidence type="ECO:0000256" key="4">
    <source>
        <dbReference type="ARBA" id="ARBA00022777"/>
    </source>
</evidence>
<keyword evidence="1" id="KW-0723">Serine/threonine-protein kinase</keyword>
<keyword evidence="3" id="KW-0547">Nucleotide-binding</keyword>
<dbReference type="AlphaFoldDB" id="A0A382QNH0"/>